<feature type="domain" description="H15" evidence="2">
    <location>
        <begin position="115"/>
        <end position="194"/>
    </location>
</feature>
<dbReference type="EMBL" id="GEIB01000275">
    <property type="protein sequence ID" value="JAR87549.1"/>
    <property type="molecule type" value="Transcribed_RNA"/>
</dbReference>
<feature type="compositionally biased region" description="Basic residues" evidence="1">
    <location>
        <begin position="334"/>
        <end position="343"/>
    </location>
</feature>
<dbReference type="AlphaFoldDB" id="A0A147B9T4"/>
<dbReference type="SMART" id="SM00526">
    <property type="entry name" value="H15"/>
    <property type="match status" value="1"/>
</dbReference>
<dbReference type="Pfam" id="PF00538">
    <property type="entry name" value="Linker_histone"/>
    <property type="match status" value="1"/>
</dbReference>
<dbReference type="CDD" id="cd00073">
    <property type="entry name" value="H15"/>
    <property type="match status" value="1"/>
</dbReference>
<organism evidence="3">
    <name type="scientific">Alectorobius mimon</name>
    <dbReference type="NCBI Taxonomy" id="360319"/>
    <lineage>
        <taxon>Eukaryota</taxon>
        <taxon>Metazoa</taxon>
        <taxon>Ecdysozoa</taxon>
        <taxon>Arthropoda</taxon>
        <taxon>Chelicerata</taxon>
        <taxon>Arachnida</taxon>
        <taxon>Acari</taxon>
        <taxon>Parasitiformes</taxon>
        <taxon>Ixodida</taxon>
        <taxon>Ixodoidea</taxon>
        <taxon>Argasidae</taxon>
        <taxon>Ornithodorinae</taxon>
        <taxon>Alectorobius</taxon>
    </lineage>
</organism>
<feature type="compositionally biased region" description="Low complexity" evidence="1">
    <location>
        <begin position="291"/>
        <end position="316"/>
    </location>
</feature>
<dbReference type="GO" id="GO:0006334">
    <property type="term" value="P:nucleosome assembly"/>
    <property type="evidence" value="ECO:0007669"/>
    <property type="project" value="InterPro"/>
</dbReference>
<feature type="compositionally biased region" description="Basic and acidic residues" evidence="1">
    <location>
        <begin position="94"/>
        <end position="106"/>
    </location>
</feature>
<dbReference type="InterPro" id="IPR036390">
    <property type="entry name" value="WH_DNA-bd_sf"/>
</dbReference>
<accession>A0A147B9T4</accession>
<evidence type="ECO:0000256" key="1">
    <source>
        <dbReference type="SAM" id="MobiDB-lite"/>
    </source>
</evidence>
<feature type="non-terminal residue" evidence="3">
    <location>
        <position position="1"/>
    </location>
</feature>
<feature type="compositionally biased region" description="Basic and acidic residues" evidence="1">
    <location>
        <begin position="253"/>
        <end position="286"/>
    </location>
</feature>
<dbReference type="Gene3D" id="1.10.10.10">
    <property type="entry name" value="Winged helix-like DNA-binding domain superfamily/Winged helix DNA-binding domain"/>
    <property type="match status" value="1"/>
</dbReference>
<dbReference type="SUPFAM" id="SSF46785">
    <property type="entry name" value="Winged helix' DNA-binding domain"/>
    <property type="match status" value="1"/>
</dbReference>
<sequence length="343" mass="36790">FKAVFEDCASRERIDTMVRKVAKKDQERDEENGLNGSLSSDEEETVVPREDEEDCPTGDELTDPDDEATEGEESAHESDAQDDEEEEGLPSLAKLEKKAASKEDGVVQKLSFPKKHPPTIDMISDAVENLAEKKGSAAVTIKQYILGKHPELNANIFKTHFKRAFLKGIETGVLVRTKATADANGVSGRVKLAPKKPKGKKAKKTTKDNESEESSDAAPEGKLSKPSKKAAGAAAKKPEKPPPKSAAAKVKPKKDDSEDEAPKKRGRKLKDPLTDSENEGTHDKPQKSSKGKGSPAAGKSQPKKAAATTKKTAKSPPAKPKATKAKADKEPPKKTGKSSKAKA</sequence>
<name>A0A147B9T4_9ACAR</name>
<evidence type="ECO:0000259" key="2">
    <source>
        <dbReference type="PROSITE" id="PS51504"/>
    </source>
</evidence>
<dbReference type="InterPro" id="IPR005818">
    <property type="entry name" value="Histone_H1/H5_H15"/>
</dbReference>
<feature type="region of interest" description="Disordered" evidence="1">
    <location>
        <begin position="1"/>
        <end position="118"/>
    </location>
</feature>
<evidence type="ECO:0000313" key="3">
    <source>
        <dbReference type="EMBL" id="JAR87549.1"/>
    </source>
</evidence>
<reference evidence="3" key="1">
    <citation type="submission" date="2016-03" db="EMBL/GenBank/DDBJ databases">
        <title>Gut transcriptome analysis on engorged females of Ornithodoros mimon (Acari: Argasidae) and phylogenetic inferences of soft ticks.</title>
        <authorList>
            <person name="Landulfo G.A."/>
            <person name="Giovanni D."/>
            <person name="Carvalho E."/>
            <person name="Junqueira-de-Azevedo I."/>
            <person name="Patane J."/>
            <person name="Mendoca R."/>
            <person name="Barros-Battesti D."/>
        </authorList>
    </citation>
    <scope>NUCLEOTIDE SEQUENCE</scope>
    <source>
        <strain evidence="3">Females</strain>
        <tissue evidence="3">Gut</tissue>
    </source>
</reference>
<dbReference type="GO" id="GO:0003677">
    <property type="term" value="F:DNA binding"/>
    <property type="evidence" value="ECO:0007669"/>
    <property type="project" value="InterPro"/>
</dbReference>
<dbReference type="InterPro" id="IPR036388">
    <property type="entry name" value="WH-like_DNA-bd_sf"/>
</dbReference>
<dbReference type="GO" id="GO:0000786">
    <property type="term" value="C:nucleosome"/>
    <property type="evidence" value="ECO:0007669"/>
    <property type="project" value="InterPro"/>
</dbReference>
<dbReference type="PROSITE" id="PS51504">
    <property type="entry name" value="H15"/>
    <property type="match status" value="1"/>
</dbReference>
<feature type="compositionally biased region" description="Basic and acidic residues" evidence="1">
    <location>
        <begin position="1"/>
        <end position="27"/>
    </location>
</feature>
<feature type="compositionally biased region" description="Acidic residues" evidence="1">
    <location>
        <begin position="40"/>
        <end position="72"/>
    </location>
</feature>
<proteinExistence type="predicted"/>
<feature type="compositionally biased region" description="Basic residues" evidence="1">
    <location>
        <begin position="192"/>
        <end position="204"/>
    </location>
</feature>
<feature type="region of interest" description="Disordered" evidence="1">
    <location>
        <begin position="181"/>
        <end position="343"/>
    </location>
</feature>
<protein>
    <submittedName>
        <fullName evidence="3">Histone h1</fullName>
    </submittedName>
</protein>